<evidence type="ECO:0000259" key="10">
    <source>
        <dbReference type="Pfam" id="PF05922"/>
    </source>
</evidence>
<keyword evidence="4 6" id="KW-0378">Hydrolase</keyword>
<dbReference type="PANTHER" id="PTHR43806">
    <property type="entry name" value="PEPTIDASE S8"/>
    <property type="match status" value="1"/>
</dbReference>
<feature type="active site" description="Charge relay system" evidence="6">
    <location>
        <position position="152"/>
    </location>
</feature>
<evidence type="ECO:0000256" key="2">
    <source>
        <dbReference type="ARBA" id="ARBA00022670"/>
    </source>
</evidence>
<dbReference type="CDD" id="cd04077">
    <property type="entry name" value="Peptidases_S8_PCSK9_ProteinaseK_like"/>
    <property type="match status" value="1"/>
</dbReference>
<evidence type="ECO:0000256" key="6">
    <source>
        <dbReference type="PROSITE-ProRule" id="PRU01240"/>
    </source>
</evidence>
<dbReference type="EMBL" id="KQ964245">
    <property type="protein sequence ID" value="KXJ97256.1"/>
    <property type="molecule type" value="Genomic_DNA"/>
</dbReference>
<dbReference type="PRINTS" id="PR00723">
    <property type="entry name" value="SUBTILISIN"/>
</dbReference>
<evidence type="ECO:0000256" key="5">
    <source>
        <dbReference type="ARBA" id="ARBA00022825"/>
    </source>
</evidence>
<dbReference type="InterPro" id="IPR023827">
    <property type="entry name" value="Peptidase_S8_Asp-AS"/>
</dbReference>
<dbReference type="InterPro" id="IPR010259">
    <property type="entry name" value="S8pro/Inhibitor_I9"/>
</dbReference>
<evidence type="ECO:0000313" key="12">
    <source>
        <dbReference type="Proteomes" id="UP000070501"/>
    </source>
</evidence>
<feature type="active site" description="Charge relay system" evidence="6">
    <location>
        <position position="180"/>
    </location>
</feature>
<dbReference type="STRING" id="196109.A0A136JJE2"/>
<dbReference type="GO" id="GO:0004252">
    <property type="term" value="F:serine-type endopeptidase activity"/>
    <property type="evidence" value="ECO:0007669"/>
    <property type="project" value="UniProtKB-UniRule"/>
</dbReference>
<dbReference type="PANTHER" id="PTHR43806:SF58">
    <property type="entry name" value="ALKALINE PROTEASE 1-RELATED"/>
    <property type="match status" value="1"/>
</dbReference>
<accession>A0A136JJE2</accession>
<dbReference type="OrthoDB" id="206201at2759"/>
<dbReference type="InterPro" id="IPR034193">
    <property type="entry name" value="PCSK9_ProteinaseK-like"/>
</dbReference>
<feature type="signal peptide" evidence="8">
    <location>
        <begin position="1"/>
        <end position="18"/>
    </location>
</feature>
<feature type="domain" description="Inhibitor I9" evidence="10">
    <location>
        <begin position="31"/>
        <end position="108"/>
    </location>
</feature>
<dbReference type="InterPro" id="IPR037045">
    <property type="entry name" value="S8pro/Inhibitor_I9_sf"/>
</dbReference>
<keyword evidence="12" id="KW-1185">Reference proteome</keyword>
<dbReference type="InParanoid" id="A0A136JJE2"/>
<gene>
    <name evidence="11" type="ORF">Micbo1qcDRAFT_142911</name>
</gene>
<feature type="domain" description="Peptidase S8/S53" evidence="9">
    <location>
        <begin position="150"/>
        <end position="366"/>
    </location>
</feature>
<dbReference type="SUPFAM" id="SSF54897">
    <property type="entry name" value="Protease propeptides/inhibitors"/>
    <property type="match status" value="1"/>
</dbReference>
<dbReference type="PROSITE" id="PS51892">
    <property type="entry name" value="SUBTILASE"/>
    <property type="match status" value="1"/>
</dbReference>
<dbReference type="FunFam" id="3.40.50.200:FF:000014">
    <property type="entry name" value="Proteinase K"/>
    <property type="match status" value="1"/>
</dbReference>
<evidence type="ECO:0000256" key="3">
    <source>
        <dbReference type="ARBA" id="ARBA00022729"/>
    </source>
</evidence>
<feature type="chain" id="PRO_5007293872" evidence="8">
    <location>
        <begin position="19"/>
        <end position="391"/>
    </location>
</feature>
<dbReference type="Pfam" id="PF00082">
    <property type="entry name" value="Peptidase_S8"/>
    <property type="match status" value="1"/>
</dbReference>
<keyword evidence="2 6" id="KW-0645">Protease</keyword>
<dbReference type="InterPro" id="IPR015500">
    <property type="entry name" value="Peptidase_S8_subtilisin-rel"/>
</dbReference>
<dbReference type="InterPro" id="IPR023828">
    <property type="entry name" value="Peptidase_S8_Ser-AS"/>
</dbReference>
<dbReference type="Gene3D" id="3.40.50.200">
    <property type="entry name" value="Peptidase S8/S53 domain"/>
    <property type="match status" value="1"/>
</dbReference>
<dbReference type="GO" id="GO:0006508">
    <property type="term" value="P:proteolysis"/>
    <property type="evidence" value="ECO:0007669"/>
    <property type="project" value="UniProtKB-KW"/>
</dbReference>
<reference evidence="12" key="1">
    <citation type="submission" date="2016-02" db="EMBL/GenBank/DDBJ databases">
        <title>Draft genome sequence of Microdochium bolleyi, a fungal endophyte of beachgrass.</title>
        <authorList>
            <consortium name="DOE Joint Genome Institute"/>
            <person name="David A.S."/>
            <person name="May G."/>
            <person name="Haridas S."/>
            <person name="Lim J."/>
            <person name="Wang M."/>
            <person name="Labutti K."/>
            <person name="Lipzen A."/>
            <person name="Barry K."/>
            <person name="Grigoriev I.V."/>
        </authorList>
    </citation>
    <scope>NUCLEOTIDE SEQUENCE [LARGE SCALE GENOMIC DNA]</scope>
    <source>
        <strain evidence="12">J235TASD1</strain>
    </source>
</reference>
<dbReference type="Gene3D" id="3.30.70.80">
    <property type="entry name" value="Peptidase S8 propeptide/proteinase inhibitor I9"/>
    <property type="match status" value="1"/>
</dbReference>
<feature type="active site" description="Charge relay system" evidence="6">
    <location>
        <position position="336"/>
    </location>
</feature>
<dbReference type="InterPro" id="IPR036852">
    <property type="entry name" value="Peptidase_S8/S53_dom_sf"/>
</dbReference>
<evidence type="ECO:0000256" key="4">
    <source>
        <dbReference type="ARBA" id="ARBA00022801"/>
    </source>
</evidence>
<dbReference type="InterPro" id="IPR050131">
    <property type="entry name" value="Peptidase_S8_subtilisin-like"/>
</dbReference>
<dbReference type="Proteomes" id="UP000070501">
    <property type="component" value="Unassembled WGS sequence"/>
</dbReference>
<evidence type="ECO:0000313" key="11">
    <source>
        <dbReference type="EMBL" id="KXJ97256.1"/>
    </source>
</evidence>
<keyword evidence="5 6" id="KW-0720">Serine protease</keyword>
<proteinExistence type="inferred from homology"/>
<sequence length="391" mass="40264">MAYKSLQLVLALAGIVAAVPAPVASDIIPGKFIVTLRPEVELDLHTRWVSEVHGEGLRRRGGDSVGVENTFDAPGIHGYAGSFDEETVATIKANSSVLYVEEDRIVRAAALTTQSSPPWGLAAISNSPPVAANAGYKYDSTAGAGTFSYIVDSGIRLTHNEFQGRAVAGFTVGGTTNQRHGTLVAAIVGGATYGVAKKTTVVDVQVMKSDEGTTSDIIRGLAWIVNDVRANGRSGKSVANLSLGGGPSQALNDACQAIIDAGATVIVSAGNSFADASNSSPANQPNVITVAACDRNYKSAYFTNFGSVVHIFAPGVGITSAVPDSDTATATFDGTSEAAPHVAGVAAYLLAKEGSRTPAQLKARITELSIKNIIQDPKGSGNRFLFNGGGI</sequence>
<dbReference type="SUPFAM" id="SSF52743">
    <property type="entry name" value="Subtilisin-like"/>
    <property type="match status" value="1"/>
</dbReference>
<dbReference type="PROSITE" id="PS00138">
    <property type="entry name" value="SUBTILASE_SER"/>
    <property type="match status" value="1"/>
</dbReference>
<dbReference type="PROSITE" id="PS00136">
    <property type="entry name" value="SUBTILASE_ASP"/>
    <property type="match status" value="1"/>
</dbReference>
<evidence type="ECO:0000256" key="1">
    <source>
        <dbReference type="ARBA" id="ARBA00011073"/>
    </source>
</evidence>
<comment type="similarity">
    <text evidence="1 6 7">Belongs to the peptidase S8 family.</text>
</comment>
<evidence type="ECO:0000256" key="7">
    <source>
        <dbReference type="RuleBase" id="RU003355"/>
    </source>
</evidence>
<organism evidence="11 12">
    <name type="scientific">Microdochium bolleyi</name>
    <dbReference type="NCBI Taxonomy" id="196109"/>
    <lineage>
        <taxon>Eukaryota</taxon>
        <taxon>Fungi</taxon>
        <taxon>Dikarya</taxon>
        <taxon>Ascomycota</taxon>
        <taxon>Pezizomycotina</taxon>
        <taxon>Sordariomycetes</taxon>
        <taxon>Xylariomycetidae</taxon>
        <taxon>Xylariales</taxon>
        <taxon>Microdochiaceae</taxon>
        <taxon>Microdochium</taxon>
    </lineage>
</organism>
<dbReference type="InterPro" id="IPR000209">
    <property type="entry name" value="Peptidase_S8/S53_dom"/>
</dbReference>
<dbReference type="GO" id="GO:0005576">
    <property type="term" value="C:extracellular region"/>
    <property type="evidence" value="ECO:0007669"/>
    <property type="project" value="UniProtKB-ARBA"/>
</dbReference>
<keyword evidence="3 8" id="KW-0732">Signal</keyword>
<evidence type="ECO:0000259" key="9">
    <source>
        <dbReference type="Pfam" id="PF00082"/>
    </source>
</evidence>
<name>A0A136JJE2_9PEZI</name>
<protein>
    <submittedName>
        <fullName evidence="11">Peptidase S8/S53 domain-containing protein</fullName>
    </submittedName>
</protein>
<dbReference type="Pfam" id="PF05922">
    <property type="entry name" value="Inhibitor_I9"/>
    <property type="match status" value="1"/>
</dbReference>
<evidence type="ECO:0000256" key="8">
    <source>
        <dbReference type="SAM" id="SignalP"/>
    </source>
</evidence>
<dbReference type="AlphaFoldDB" id="A0A136JJE2"/>